<dbReference type="KEGG" id="mxe:MYXE_08180"/>
<name>A0AAD1H048_MYCXE</name>
<reference evidence="1 2" key="1">
    <citation type="submission" date="2019-12" db="EMBL/GenBank/DDBJ databases">
        <title>Complete genome sequence of Mycolicibacterium xenopi str. JCM15661T.</title>
        <authorList>
            <person name="Yoshida M."/>
            <person name="Fukano H."/>
            <person name="Asakura T."/>
            <person name="Hoshino Y."/>
        </authorList>
    </citation>
    <scope>NUCLEOTIDE SEQUENCE [LARGE SCALE GENOMIC DNA]</scope>
    <source>
        <strain evidence="1 2">JCM 15661T</strain>
    </source>
</reference>
<protein>
    <submittedName>
        <fullName evidence="1">Uncharacterized protein</fullName>
    </submittedName>
</protein>
<evidence type="ECO:0000313" key="2">
    <source>
        <dbReference type="Proteomes" id="UP000464624"/>
    </source>
</evidence>
<dbReference type="AlphaFoldDB" id="A0AAD1H048"/>
<accession>A0AAD1H048</accession>
<gene>
    <name evidence="1" type="ORF">MYXE_08180</name>
</gene>
<proteinExistence type="predicted"/>
<dbReference type="EMBL" id="AP022314">
    <property type="protein sequence ID" value="BBU21029.1"/>
    <property type="molecule type" value="Genomic_DNA"/>
</dbReference>
<organism evidence="1 2">
    <name type="scientific">Mycobacterium xenopi</name>
    <dbReference type="NCBI Taxonomy" id="1789"/>
    <lineage>
        <taxon>Bacteria</taxon>
        <taxon>Bacillati</taxon>
        <taxon>Actinomycetota</taxon>
        <taxon>Actinomycetes</taxon>
        <taxon>Mycobacteriales</taxon>
        <taxon>Mycobacteriaceae</taxon>
        <taxon>Mycobacterium</taxon>
    </lineage>
</organism>
<sequence>MDCSRLRLTDEERRLLLQTQTECTLAWLN</sequence>
<dbReference type="Proteomes" id="UP000464624">
    <property type="component" value="Chromosome"/>
</dbReference>
<evidence type="ECO:0000313" key="1">
    <source>
        <dbReference type="EMBL" id="BBU21029.1"/>
    </source>
</evidence>